<dbReference type="GO" id="GO:0004126">
    <property type="term" value="F:cytidine deaminase activity"/>
    <property type="evidence" value="ECO:0007669"/>
    <property type="project" value="UniProtKB-UniRule"/>
</dbReference>
<name>A0A1M6EQP0_9FLAO</name>
<dbReference type="OrthoDB" id="9795347at2"/>
<dbReference type="InterPro" id="IPR050202">
    <property type="entry name" value="Cyt/Deoxycyt_deaminase"/>
</dbReference>
<dbReference type="PROSITE" id="PS00903">
    <property type="entry name" value="CYT_DCMP_DEAMINASES_1"/>
    <property type="match status" value="1"/>
</dbReference>
<evidence type="ECO:0000256" key="10">
    <source>
        <dbReference type="ARBA" id="ARBA00049252"/>
    </source>
</evidence>
<dbReference type="InterPro" id="IPR016193">
    <property type="entry name" value="Cytidine_deaminase-like"/>
</dbReference>
<dbReference type="InterPro" id="IPR002125">
    <property type="entry name" value="CMP_dCMP_dom"/>
</dbReference>
<dbReference type="NCBIfam" id="TIGR01354">
    <property type="entry name" value="cyt_deam_tetra"/>
    <property type="match status" value="1"/>
</dbReference>
<feature type="active site" description="Proton donor" evidence="12">
    <location>
        <position position="75"/>
    </location>
</feature>
<dbReference type="InterPro" id="IPR016192">
    <property type="entry name" value="APOBEC/CMP_deaminase_Zn-bd"/>
</dbReference>
<keyword evidence="6 14" id="KW-0479">Metal-binding</keyword>
<dbReference type="PROSITE" id="PS51747">
    <property type="entry name" value="CYT_DCMP_DEAMINASES_2"/>
    <property type="match status" value="1"/>
</dbReference>
<evidence type="ECO:0000313" key="18">
    <source>
        <dbReference type="Proteomes" id="UP000184231"/>
    </source>
</evidence>
<evidence type="ECO:0000256" key="15">
    <source>
        <dbReference type="RuleBase" id="RU364006"/>
    </source>
</evidence>
<evidence type="ECO:0000256" key="14">
    <source>
        <dbReference type="PIRSR" id="PIRSR606262-3"/>
    </source>
</evidence>
<dbReference type="NCBIfam" id="NF004064">
    <property type="entry name" value="PRK05578.1"/>
    <property type="match status" value="1"/>
</dbReference>
<dbReference type="AlphaFoldDB" id="A0A1M6EQP0"/>
<dbReference type="GO" id="GO:0055086">
    <property type="term" value="P:nucleobase-containing small molecule metabolic process"/>
    <property type="evidence" value="ECO:0007669"/>
    <property type="project" value="UniProtKB-ARBA"/>
</dbReference>
<dbReference type="STRING" id="558155.SAMN04487911_10719"/>
<evidence type="ECO:0000313" key="17">
    <source>
        <dbReference type="EMBL" id="SHI87801.1"/>
    </source>
</evidence>
<organism evidence="17 18">
    <name type="scientific">Arenibacter nanhaiticus</name>
    <dbReference type="NCBI Taxonomy" id="558155"/>
    <lineage>
        <taxon>Bacteria</taxon>
        <taxon>Pseudomonadati</taxon>
        <taxon>Bacteroidota</taxon>
        <taxon>Flavobacteriia</taxon>
        <taxon>Flavobacteriales</taxon>
        <taxon>Flavobacteriaceae</taxon>
        <taxon>Arenibacter</taxon>
    </lineage>
</organism>
<comment type="cofactor">
    <cofactor evidence="1 14 15">
        <name>Zn(2+)</name>
        <dbReference type="ChEBI" id="CHEBI:29105"/>
    </cofactor>
</comment>
<evidence type="ECO:0000256" key="12">
    <source>
        <dbReference type="PIRSR" id="PIRSR606262-1"/>
    </source>
</evidence>
<accession>A0A1M6EQP0</accession>
<dbReference type="Pfam" id="PF00383">
    <property type="entry name" value="dCMP_cyt_deam_1"/>
    <property type="match status" value="1"/>
</dbReference>
<feature type="binding site" evidence="14">
    <location>
        <position position="115"/>
    </location>
    <ligand>
        <name>Zn(2+)</name>
        <dbReference type="ChEBI" id="CHEBI:29105"/>
        <note>catalytic</note>
    </ligand>
</feature>
<evidence type="ECO:0000256" key="5">
    <source>
        <dbReference type="ARBA" id="ARBA00018266"/>
    </source>
</evidence>
<evidence type="ECO:0000256" key="13">
    <source>
        <dbReference type="PIRSR" id="PIRSR606262-2"/>
    </source>
</evidence>
<evidence type="ECO:0000256" key="6">
    <source>
        <dbReference type="ARBA" id="ARBA00022723"/>
    </source>
</evidence>
<dbReference type="PANTHER" id="PTHR11644:SF2">
    <property type="entry name" value="CYTIDINE DEAMINASE"/>
    <property type="match status" value="1"/>
</dbReference>
<dbReference type="RefSeq" id="WP_072763836.1">
    <property type="nucleotide sequence ID" value="NZ_FQYX01000007.1"/>
</dbReference>
<evidence type="ECO:0000259" key="16">
    <source>
        <dbReference type="PROSITE" id="PS51747"/>
    </source>
</evidence>
<protein>
    <recommendedName>
        <fullName evidence="5 15">Cytidine deaminase</fullName>
        <ecNumber evidence="4 15">3.5.4.5</ecNumber>
    </recommendedName>
    <alternativeName>
        <fullName evidence="9 15">Cytidine aminohydrolase</fullName>
    </alternativeName>
</protein>
<dbReference type="GO" id="GO:0005829">
    <property type="term" value="C:cytosol"/>
    <property type="evidence" value="ECO:0007669"/>
    <property type="project" value="TreeGrafter"/>
</dbReference>
<proteinExistence type="inferred from homology"/>
<keyword evidence="8 14" id="KW-0862">Zinc</keyword>
<dbReference type="GO" id="GO:0008270">
    <property type="term" value="F:zinc ion binding"/>
    <property type="evidence" value="ECO:0007669"/>
    <property type="project" value="UniProtKB-UniRule"/>
</dbReference>
<feature type="binding site" evidence="14">
    <location>
        <position position="112"/>
    </location>
    <ligand>
        <name>Zn(2+)</name>
        <dbReference type="ChEBI" id="CHEBI:29105"/>
        <note>catalytic</note>
    </ligand>
</feature>
<evidence type="ECO:0000256" key="2">
    <source>
        <dbReference type="ARBA" id="ARBA00003949"/>
    </source>
</evidence>
<feature type="binding site" evidence="14">
    <location>
        <position position="73"/>
    </location>
    <ligand>
        <name>Zn(2+)</name>
        <dbReference type="ChEBI" id="CHEBI:29105"/>
        <note>catalytic</note>
    </ligand>
</feature>
<keyword evidence="18" id="KW-1185">Reference proteome</keyword>
<gene>
    <name evidence="17" type="ORF">SAMN04487911_10719</name>
</gene>
<evidence type="ECO:0000256" key="7">
    <source>
        <dbReference type="ARBA" id="ARBA00022801"/>
    </source>
</evidence>
<feature type="binding site" evidence="13">
    <location>
        <begin position="62"/>
        <end position="68"/>
    </location>
    <ligand>
        <name>substrate</name>
    </ligand>
</feature>
<dbReference type="GO" id="GO:0042802">
    <property type="term" value="F:identical protein binding"/>
    <property type="evidence" value="ECO:0007669"/>
    <property type="project" value="UniProtKB-ARBA"/>
</dbReference>
<dbReference type="SUPFAM" id="SSF53927">
    <property type="entry name" value="Cytidine deaminase-like"/>
    <property type="match status" value="1"/>
</dbReference>
<dbReference type="GO" id="GO:0072527">
    <property type="term" value="P:pyrimidine-containing compound metabolic process"/>
    <property type="evidence" value="ECO:0007669"/>
    <property type="project" value="UniProtKB-ARBA"/>
</dbReference>
<dbReference type="PANTHER" id="PTHR11644">
    <property type="entry name" value="CYTIDINE DEAMINASE"/>
    <property type="match status" value="1"/>
</dbReference>
<sequence length="160" mass="17695">MKKQKISFDLMVYETKDELERKDQELMETAVNARKDAYSPYSKFNVGAAILLDNGEVVIGNNQENACYPAGLCAERVAMFYASAKYPGAIIRSIAISATSQNYCMDKPAAPCGSCRQVISEYEVKQEQPIAIILMGETGEVLKCQSISDILPLAFNKSYL</sequence>
<reference evidence="17 18" key="1">
    <citation type="submission" date="2016-11" db="EMBL/GenBank/DDBJ databases">
        <authorList>
            <person name="Jaros S."/>
            <person name="Januszkiewicz K."/>
            <person name="Wedrychowicz H."/>
        </authorList>
    </citation>
    <scope>NUCLEOTIDE SEQUENCE [LARGE SCALE GENOMIC DNA]</scope>
    <source>
        <strain evidence="17 18">CGMCC 1.8863</strain>
    </source>
</reference>
<feature type="domain" description="CMP/dCMP-type deaminase" evidence="16">
    <location>
        <begin position="21"/>
        <end position="158"/>
    </location>
</feature>
<comment type="function">
    <text evidence="2 15">This enzyme scavenges exogenous and endogenous cytidine and 2'-deoxycytidine for UMP synthesis.</text>
</comment>
<dbReference type="EC" id="3.5.4.5" evidence="4 15"/>
<evidence type="ECO:0000256" key="8">
    <source>
        <dbReference type="ARBA" id="ARBA00022833"/>
    </source>
</evidence>
<evidence type="ECO:0000256" key="9">
    <source>
        <dbReference type="ARBA" id="ARBA00032005"/>
    </source>
</evidence>
<dbReference type="EMBL" id="FQYX01000007">
    <property type="protein sequence ID" value="SHI87801.1"/>
    <property type="molecule type" value="Genomic_DNA"/>
</dbReference>
<dbReference type="InterPro" id="IPR006262">
    <property type="entry name" value="Cyt_deam_tetra"/>
</dbReference>
<evidence type="ECO:0000256" key="11">
    <source>
        <dbReference type="ARBA" id="ARBA00049558"/>
    </source>
</evidence>
<dbReference type="Gene3D" id="3.40.140.10">
    <property type="entry name" value="Cytidine Deaminase, domain 2"/>
    <property type="match status" value="1"/>
</dbReference>
<keyword evidence="7 15" id="KW-0378">Hydrolase</keyword>
<evidence type="ECO:0000256" key="4">
    <source>
        <dbReference type="ARBA" id="ARBA00012783"/>
    </source>
</evidence>
<comment type="catalytic activity">
    <reaction evidence="11 15">
        <text>cytidine + H2O + H(+) = uridine + NH4(+)</text>
        <dbReference type="Rhea" id="RHEA:16069"/>
        <dbReference type="ChEBI" id="CHEBI:15377"/>
        <dbReference type="ChEBI" id="CHEBI:15378"/>
        <dbReference type="ChEBI" id="CHEBI:16704"/>
        <dbReference type="ChEBI" id="CHEBI:17562"/>
        <dbReference type="ChEBI" id="CHEBI:28938"/>
        <dbReference type="EC" id="3.5.4.5"/>
    </reaction>
</comment>
<comment type="similarity">
    <text evidence="3 15">Belongs to the cytidine and deoxycytidylate deaminase family.</text>
</comment>
<evidence type="ECO:0000256" key="3">
    <source>
        <dbReference type="ARBA" id="ARBA00006576"/>
    </source>
</evidence>
<comment type="catalytic activity">
    <reaction evidence="10 15">
        <text>2'-deoxycytidine + H2O + H(+) = 2'-deoxyuridine + NH4(+)</text>
        <dbReference type="Rhea" id="RHEA:13433"/>
        <dbReference type="ChEBI" id="CHEBI:15377"/>
        <dbReference type="ChEBI" id="CHEBI:15378"/>
        <dbReference type="ChEBI" id="CHEBI:15698"/>
        <dbReference type="ChEBI" id="CHEBI:16450"/>
        <dbReference type="ChEBI" id="CHEBI:28938"/>
        <dbReference type="EC" id="3.5.4.5"/>
    </reaction>
</comment>
<evidence type="ECO:0000256" key="1">
    <source>
        <dbReference type="ARBA" id="ARBA00001947"/>
    </source>
</evidence>
<dbReference type="Proteomes" id="UP000184231">
    <property type="component" value="Unassembled WGS sequence"/>
</dbReference>
<dbReference type="CDD" id="cd01283">
    <property type="entry name" value="cytidine_deaminase"/>
    <property type="match status" value="1"/>
</dbReference>